<evidence type="ECO:0000313" key="5">
    <source>
        <dbReference type="Proteomes" id="UP000184420"/>
    </source>
</evidence>
<name>A0A1M7ATU1_9BACT</name>
<keyword evidence="5" id="KW-1185">Reference proteome</keyword>
<dbReference type="GO" id="GO:0009245">
    <property type="term" value="P:lipid A biosynthetic process"/>
    <property type="evidence" value="ECO:0007669"/>
    <property type="project" value="TreeGrafter"/>
</dbReference>
<dbReference type="InterPro" id="IPR029052">
    <property type="entry name" value="Metallo-depent_PP-like"/>
</dbReference>
<dbReference type="EMBL" id="FRBL01000003">
    <property type="protein sequence ID" value="SHL46077.1"/>
    <property type="molecule type" value="Genomic_DNA"/>
</dbReference>
<dbReference type="RefSeq" id="WP_073080212.1">
    <property type="nucleotide sequence ID" value="NZ_FRBL01000003.1"/>
</dbReference>
<dbReference type="InterPro" id="IPR016538">
    <property type="entry name" value="UCP008292"/>
</dbReference>
<dbReference type="PANTHER" id="PTHR31302:SF31">
    <property type="entry name" value="PHOSPHODIESTERASE YAEI"/>
    <property type="match status" value="1"/>
</dbReference>
<dbReference type="GO" id="GO:0016020">
    <property type="term" value="C:membrane"/>
    <property type="evidence" value="ECO:0007669"/>
    <property type="project" value="GOC"/>
</dbReference>
<dbReference type="GO" id="GO:0046872">
    <property type="term" value="F:metal ion binding"/>
    <property type="evidence" value="ECO:0007669"/>
    <property type="project" value="UniProtKB-KW"/>
</dbReference>
<evidence type="ECO:0000256" key="2">
    <source>
        <dbReference type="ARBA" id="ARBA00022801"/>
    </source>
</evidence>
<dbReference type="SUPFAM" id="SSF56300">
    <property type="entry name" value="Metallo-dependent phosphatases"/>
    <property type="match status" value="1"/>
</dbReference>
<dbReference type="Pfam" id="PF00149">
    <property type="entry name" value="Metallophos"/>
    <property type="match status" value="1"/>
</dbReference>
<dbReference type="InterPro" id="IPR051158">
    <property type="entry name" value="Metallophosphoesterase_sf"/>
</dbReference>
<accession>A0A1M7ATU1</accession>
<dbReference type="Proteomes" id="UP000184420">
    <property type="component" value="Unassembled WGS sequence"/>
</dbReference>
<evidence type="ECO:0000256" key="1">
    <source>
        <dbReference type="ARBA" id="ARBA00022723"/>
    </source>
</evidence>
<dbReference type="Gene3D" id="3.60.21.10">
    <property type="match status" value="1"/>
</dbReference>
<keyword evidence="1" id="KW-0479">Metal-binding</keyword>
<dbReference type="STRING" id="1419482.SAMN05444266_103406"/>
<keyword evidence="2" id="KW-0378">Hydrolase</keyword>
<feature type="domain" description="Calcineurin-like phosphoesterase" evidence="3">
    <location>
        <begin position="6"/>
        <end position="210"/>
    </location>
</feature>
<dbReference type="OrthoDB" id="9783437at2"/>
<dbReference type="PANTHER" id="PTHR31302">
    <property type="entry name" value="TRANSMEMBRANE PROTEIN WITH METALLOPHOSPHOESTERASE DOMAIN-RELATED"/>
    <property type="match status" value="1"/>
</dbReference>
<dbReference type="InterPro" id="IPR004843">
    <property type="entry name" value="Calcineurin-like_PHP"/>
</dbReference>
<protein>
    <submittedName>
        <fullName evidence="4">Predicted phosphoesterase</fullName>
    </submittedName>
</protein>
<dbReference type="AlphaFoldDB" id="A0A1M7ATU1"/>
<evidence type="ECO:0000313" key="4">
    <source>
        <dbReference type="EMBL" id="SHL46077.1"/>
    </source>
</evidence>
<dbReference type="PIRSF" id="PIRSF008292">
    <property type="entry name" value="UCP008292"/>
    <property type="match status" value="1"/>
</dbReference>
<reference evidence="4 5" key="1">
    <citation type="submission" date="2016-11" db="EMBL/GenBank/DDBJ databases">
        <authorList>
            <person name="Jaros S."/>
            <person name="Januszkiewicz K."/>
            <person name="Wedrychowicz H."/>
        </authorList>
    </citation>
    <scope>NUCLEOTIDE SEQUENCE [LARGE SCALE GENOMIC DNA]</scope>
    <source>
        <strain evidence="4 5">DSM 27406</strain>
    </source>
</reference>
<sequence>MAAGKIRIAAAGDLHVTSADKGQWIEFFKQVSAGADVLLLAGDLTDTGDESEAEILVAELKACTIPVVAVLGNHDYEKGRQKLIRQIIQEHNDIHILDGECTIIHQVGFAGIKGFGGGFDGHMLSMFGEAEMKAFVQTGVNEALLLDRALARLDQEHPDIPKIALMHYSPSIDTVRGEPEQIYPFLGCSRLAEPIMRRKVAAVVHGHAHMGAFEGSLGNVKVYNVAKHVLHTTGNITGFHLLNI</sequence>
<organism evidence="4 5">
    <name type="scientific">Chitinophaga jiangningensis</name>
    <dbReference type="NCBI Taxonomy" id="1419482"/>
    <lineage>
        <taxon>Bacteria</taxon>
        <taxon>Pseudomonadati</taxon>
        <taxon>Bacteroidota</taxon>
        <taxon>Chitinophagia</taxon>
        <taxon>Chitinophagales</taxon>
        <taxon>Chitinophagaceae</taxon>
        <taxon>Chitinophaga</taxon>
    </lineage>
</organism>
<dbReference type="GO" id="GO:0008758">
    <property type="term" value="F:UDP-2,3-diacylglucosamine hydrolase activity"/>
    <property type="evidence" value="ECO:0007669"/>
    <property type="project" value="TreeGrafter"/>
</dbReference>
<proteinExistence type="predicted"/>
<gene>
    <name evidence="4" type="ORF">SAMN05444266_103406</name>
</gene>
<evidence type="ECO:0000259" key="3">
    <source>
        <dbReference type="Pfam" id="PF00149"/>
    </source>
</evidence>